<proteinExistence type="predicted"/>
<evidence type="ECO:0000313" key="3">
    <source>
        <dbReference type="Proteomes" id="UP001187343"/>
    </source>
</evidence>
<sequence length="164" mass="18447">MAVDQAERPGRASPTPYPLHREIAGGFAPCPHQSSRFLYEKQETFVMSCYLCMSRREVLHEFWVNKEAELNQGIRCLEAATTYCQGFPAHLLLGRQTARKTTQENGTRNNTSRTQIHQATSPPKVYINAPSCFNPLHHRKQPAGLTQAGLRSCFSGDTPVCRLE</sequence>
<name>A0AA88NTX1_9TELE</name>
<dbReference type="EMBL" id="JAUYZG010000025">
    <property type="protein sequence ID" value="KAK2866897.1"/>
    <property type="molecule type" value="Genomic_DNA"/>
</dbReference>
<keyword evidence="3" id="KW-1185">Reference proteome</keyword>
<organism evidence="2 3">
    <name type="scientific">Cirrhinus molitorella</name>
    <name type="common">mud carp</name>
    <dbReference type="NCBI Taxonomy" id="172907"/>
    <lineage>
        <taxon>Eukaryota</taxon>
        <taxon>Metazoa</taxon>
        <taxon>Chordata</taxon>
        <taxon>Craniata</taxon>
        <taxon>Vertebrata</taxon>
        <taxon>Euteleostomi</taxon>
        <taxon>Actinopterygii</taxon>
        <taxon>Neopterygii</taxon>
        <taxon>Teleostei</taxon>
        <taxon>Ostariophysi</taxon>
        <taxon>Cypriniformes</taxon>
        <taxon>Cyprinidae</taxon>
        <taxon>Labeoninae</taxon>
        <taxon>Labeonini</taxon>
        <taxon>Cirrhinus</taxon>
    </lineage>
</organism>
<reference evidence="2" key="1">
    <citation type="submission" date="2023-08" db="EMBL/GenBank/DDBJ databases">
        <title>Chromosome-level Genome Assembly of mud carp (Cirrhinus molitorella).</title>
        <authorList>
            <person name="Liu H."/>
        </authorList>
    </citation>
    <scope>NUCLEOTIDE SEQUENCE</scope>
    <source>
        <strain evidence="2">Prfri</strain>
        <tissue evidence="2">Muscle</tissue>
    </source>
</reference>
<dbReference type="AlphaFoldDB" id="A0AA88NTX1"/>
<evidence type="ECO:0000256" key="1">
    <source>
        <dbReference type="SAM" id="MobiDB-lite"/>
    </source>
</evidence>
<dbReference type="Proteomes" id="UP001187343">
    <property type="component" value="Unassembled WGS sequence"/>
</dbReference>
<feature type="region of interest" description="Disordered" evidence="1">
    <location>
        <begin position="99"/>
        <end position="120"/>
    </location>
</feature>
<evidence type="ECO:0000313" key="2">
    <source>
        <dbReference type="EMBL" id="KAK2866897.1"/>
    </source>
</evidence>
<comment type="caution">
    <text evidence="2">The sequence shown here is derived from an EMBL/GenBank/DDBJ whole genome shotgun (WGS) entry which is preliminary data.</text>
</comment>
<gene>
    <name evidence="2" type="ORF">Q8A67_025014</name>
</gene>
<protein>
    <submittedName>
        <fullName evidence="2">Uncharacterized protein</fullName>
    </submittedName>
</protein>
<accession>A0AA88NTX1</accession>